<keyword evidence="1" id="KW-1133">Transmembrane helix</keyword>
<keyword evidence="4" id="KW-1185">Reference proteome</keyword>
<dbReference type="PANTHER" id="PTHR30336">
    <property type="entry name" value="INNER MEMBRANE PROTEIN, PROBABLE PERMEASE"/>
    <property type="match status" value="1"/>
</dbReference>
<keyword evidence="1" id="KW-0812">Transmembrane</keyword>
<dbReference type="RefSeq" id="WP_283759019.1">
    <property type="nucleotide sequence ID" value="NZ_JAQOSQ010000014.1"/>
</dbReference>
<name>A0ABT7BYY1_9CYAN</name>
<comment type="caution">
    <text evidence="3">The sequence shown here is derived from an EMBL/GenBank/DDBJ whole genome shotgun (WGS) entry which is preliminary data.</text>
</comment>
<reference evidence="3 4" key="1">
    <citation type="submission" date="2023-01" db="EMBL/GenBank/DDBJ databases">
        <title>Novel diversity within Roseofilum (Cyanobacteria; Desertifilaceae) from marine benthic mats with descriptions of four novel species.</title>
        <authorList>
            <person name="Wang Y."/>
            <person name="Berthold D.E."/>
            <person name="Hu J."/>
            <person name="Lefler F.W."/>
            <person name="Laughinghouse H.D. IV."/>
        </authorList>
    </citation>
    <scope>NUCLEOTIDE SEQUENCE [LARGE SCALE GENOMIC DNA]</scope>
    <source>
        <strain evidence="3 4">BLCC-M143</strain>
    </source>
</reference>
<dbReference type="Pfam" id="PF02698">
    <property type="entry name" value="DUF218"/>
    <property type="match status" value="1"/>
</dbReference>
<evidence type="ECO:0000313" key="3">
    <source>
        <dbReference type="EMBL" id="MDJ1184366.1"/>
    </source>
</evidence>
<feature type="transmembrane region" description="Helical" evidence="1">
    <location>
        <begin position="12"/>
        <end position="32"/>
    </location>
</feature>
<dbReference type="CDD" id="cd06259">
    <property type="entry name" value="YdcF-like"/>
    <property type="match status" value="1"/>
</dbReference>
<evidence type="ECO:0000256" key="1">
    <source>
        <dbReference type="SAM" id="Phobius"/>
    </source>
</evidence>
<dbReference type="InterPro" id="IPR051599">
    <property type="entry name" value="Cell_Envelope_Assoc"/>
</dbReference>
<dbReference type="PANTHER" id="PTHR30336:SF20">
    <property type="entry name" value="DUF218 DOMAIN-CONTAINING PROTEIN"/>
    <property type="match status" value="1"/>
</dbReference>
<accession>A0ABT7BYY1</accession>
<evidence type="ECO:0000313" key="4">
    <source>
        <dbReference type="Proteomes" id="UP001232992"/>
    </source>
</evidence>
<feature type="domain" description="DUF218" evidence="2">
    <location>
        <begin position="48"/>
        <end position="160"/>
    </location>
</feature>
<dbReference type="Proteomes" id="UP001232992">
    <property type="component" value="Unassembled WGS sequence"/>
</dbReference>
<keyword evidence="1" id="KW-0472">Membrane</keyword>
<protein>
    <submittedName>
        <fullName evidence="3">YdcF family protein</fullName>
    </submittedName>
</protein>
<gene>
    <name evidence="3" type="ORF">PMH09_14365</name>
</gene>
<organism evidence="3 4">
    <name type="scientific">Roseofilum casamattae BLCC-M143</name>
    <dbReference type="NCBI Taxonomy" id="3022442"/>
    <lineage>
        <taxon>Bacteria</taxon>
        <taxon>Bacillati</taxon>
        <taxon>Cyanobacteriota</taxon>
        <taxon>Cyanophyceae</taxon>
        <taxon>Desertifilales</taxon>
        <taxon>Desertifilaceae</taxon>
        <taxon>Roseofilum</taxon>
        <taxon>Roseofilum casamattae</taxon>
    </lineage>
</organism>
<dbReference type="EMBL" id="JAQOSQ010000014">
    <property type="protein sequence ID" value="MDJ1184366.1"/>
    <property type="molecule type" value="Genomic_DNA"/>
</dbReference>
<dbReference type="InterPro" id="IPR003848">
    <property type="entry name" value="DUF218"/>
</dbReference>
<sequence>MNLNGLKFDLKKAIAILSILATLYGIGLASWIEWQTALAREQAPTPEAILMLGGNHDREVFTARFARQHDLPLDIWVSSGLGRQQASQIFRAAGIAEERVHLDYQAVDTVTNFSTLVRQLKEQQIRHVYLITSDYHMARSQAIASIILGSQGIAFTPVEVPSPATQESPIRIARDVARSVFWTLTGHTAATLNPQYDKLRLKANENAKDMVSSSFIALGRV</sequence>
<proteinExistence type="predicted"/>
<evidence type="ECO:0000259" key="2">
    <source>
        <dbReference type="Pfam" id="PF02698"/>
    </source>
</evidence>